<reference evidence="1" key="1">
    <citation type="submission" date="2014-09" db="EMBL/GenBank/DDBJ databases">
        <authorList>
            <person name="Magalhaes I.L.F."/>
            <person name="Oliveira U."/>
            <person name="Santos F.R."/>
            <person name="Vidigal T.H.D.A."/>
            <person name="Brescovit A.D."/>
            <person name="Santos A.J."/>
        </authorList>
    </citation>
    <scope>NUCLEOTIDE SEQUENCE</scope>
    <source>
        <tissue evidence="1">Shoot tissue taken approximately 20 cm above the soil surface</tissue>
    </source>
</reference>
<accession>A0A0A9D433</accession>
<protein>
    <submittedName>
        <fullName evidence="1">Uncharacterized protein</fullName>
    </submittedName>
</protein>
<sequence>MRQIIPWNTKVTVKIKGIPSMLSTPIVLLPFGYWHTALTHLKN</sequence>
<name>A0A0A9D433_ARUDO</name>
<organism evidence="1">
    <name type="scientific">Arundo donax</name>
    <name type="common">Giant reed</name>
    <name type="synonym">Donax arundinaceus</name>
    <dbReference type="NCBI Taxonomy" id="35708"/>
    <lineage>
        <taxon>Eukaryota</taxon>
        <taxon>Viridiplantae</taxon>
        <taxon>Streptophyta</taxon>
        <taxon>Embryophyta</taxon>
        <taxon>Tracheophyta</taxon>
        <taxon>Spermatophyta</taxon>
        <taxon>Magnoliopsida</taxon>
        <taxon>Liliopsida</taxon>
        <taxon>Poales</taxon>
        <taxon>Poaceae</taxon>
        <taxon>PACMAD clade</taxon>
        <taxon>Arundinoideae</taxon>
        <taxon>Arundineae</taxon>
        <taxon>Arundo</taxon>
    </lineage>
</organism>
<dbReference type="AlphaFoldDB" id="A0A0A9D433"/>
<dbReference type="EMBL" id="GBRH01219398">
    <property type="protein sequence ID" value="JAD78497.1"/>
    <property type="molecule type" value="Transcribed_RNA"/>
</dbReference>
<proteinExistence type="predicted"/>
<evidence type="ECO:0000313" key="1">
    <source>
        <dbReference type="EMBL" id="JAD78497.1"/>
    </source>
</evidence>
<reference evidence="1" key="2">
    <citation type="journal article" date="2015" name="Data Brief">
        <title>Shoot transcriptome of the giant reed, Arundo donax.</title>
        <authorList>
            <person name="Barrero R.A."/>
            <person name="Guerrero F.D."/>
            <person name="Moolhuijzen P."/>
            <person name="Goolsby J.A."/>
            <person name="Tidwell J."/>
            <person name="Bellgard S.E."/>
            <person name="Bellgard M.I."/>
        </authorList>
    </citation>
    <scope>NUCLEOTIDE SEQUENCE</scope>
    <source>
        <tissue evidence="1">Shoot tissue taken approximately 20 cm above the soil surface</tissue>
    </source>
</reference>